<dbReference type="SUPFAM" id="SSF49785">
    <property type="entry name" value="Galactose-binding domain-like"/>
    <property type="match status" value="1"/>
</dbReference>
<dbReference type="InterPro" id="IPR034058">
    <property type="entry name" value="TagA/B/C/D_pept_dom"/>
</dbReference>
<dbReference type="Gene3D" id="2.60.120.380">
    <property type="match status" value="1"/>
</dbReference>
<dbReference type="NCBIfam" id="TIGR04183">
    <property type="entry name" value="Por_Secre_tail"/>
    <property type="match status" value="1"/>
</dbReference>
<protein>
    <submittedName>
        <fullName evidence="8">S8 family serine peptidase</fullName>
    </submittedName>
</protein>
<dbReference type="PROSITE" id="PS00138">
    <property type="entry name" value="SUBTILASE_SER"/>
    <property type="match status" value="1"/>
</dbReference>
<feature type="signal peptide" evidence="6">
    <location>
        <begin position="1"/>
        <end position="23"/>
    </location>
</feature>
<keyword evidence="6" id="KW-0732">Signal</keyword>
<keyword evidence="3 5" id="KW-0378">Hydrolase</keyword>
<proteinExistence type="inferred from homology"/>
<evidence type="ECO:0000256" key="5">
    <source>
        <dbReference type="PROSITE-ProRule" id="PRU01240"/>
    </source>
</evidence>
<evidence type="ECO:0000259" key="7">
    <source>
        <dbReference type="Pfam" id="PF00082"/>
    </source>
</evidence>
<evidence type="ECO:0000256" key="4">
    <source>
        <dbReference type="ARBA" id="ARBA00022825"/>
    </source>
</evidence>
<sequence>MPKPLLLVRVLFLLLSCHSTTWAQHPAPGTQTVLFKDPLANQFFASAPPSAALWKNLHANSSKQTFFLRFQDIPTPEKKKHLASKGIELLEYVPGKTYLARLNQPVTESELRAFGINGLFMLPTSLKLESGYSKQATLQNNQSKTNWHIWFTEGMDSAAAVRQIVSLLGKDAPTTGEIRQLYNRMLEMKLNGPALEKLMAEPFTLYALPAPELFELNLIGTESHFGNLLHLGANGLPGLTGKGVTIGIGDGGRIYHIDHNFYEEGQLYNGNTHATHVAGTMAGKGHINPVMRGYAFDAELEVDYFNTIIFQTPRLYQEKRMVITNNSYGAGSSCLPYSGQYSGYCGQADQQLLDMPNLMHVFAAGNAGTLQCGNFPVSYRTIDNAFQAAKNVLTVGGTNDNGSVNVYSKGPTLDGRIKPEIVAVSTSVLSTTSNNNYGRLDGTSMACPQVSGGLALLYERYRQLFNGADPEGALMKALICNTATDLGTPYVDFANGFGWLNTYKALETMNKKQWFSGAVNHQQEQVMEIQLDQEVTDFRIMLYWHDRPASFYTAKALVNDLDITVELPDGSIYDPFILDTSAAGVLAQATRGKDRLNNIEQVVIDRALPGRYRVRVKGFEVPFGPQLYKIVYNWEEPGFELLQPAGGELFKHGERRVIQWRFPGHENDEYSFSFSLNNGISWTPITSGVSQPGWRSWTVPSSTNTSVLVKLTHVASGLERISAPFRILPEINFTVSSTCESRGLLRWTKLAGIDSFAVLMYNGKKMERIGITSDTSYQVDGLRNGKPYWFTVQPILNGLFGERAIAKRLLTGAGICSGTGTNGDLSVTVQQAFLVSRAPSVKDSLDPLTVVVRNEGSLAISDTVFLLLYKNENLLETDTIVRKWNPAQPFTWTSRLRPIGVPGESANLRLILKAAGDINPTNDTAAINWRYLTTEPLTLPFEENLENISDTSIYSPGYPGLAGLTAWDAGITAASLKLDTRRNQGLFISSKIEGQILQLIGNYNFENYSVADDIRMFLDIPDFGQLKMDCFIRGNDTSSWLGVALLDPMTQQPVIDYLNISEVLARHGQEFSSSFQIRFRFIHSSYQQQLQVLKKLRFFKVSEDIKLVYFAYQKQNVTDGDSVLSYLWARNNRQSPSASVAFGIETPDGKRQLLRVPSIPAGDTAIVSFRIPVLNWPDAVAPVKAWIDAEGDEYSADDSLSATWAYARKVDQFPYLEGFEQGKSGWGSTFLYEHSSRLTESIAPFKAANGKAFWGTQWIASIQGIGFIVPSGYLVSPVFDLSGLQQPYLSASVNKQLCEGRDSVFFEYSVDTGRTWIRLLEQPDQLQWYNNPAKSAWTDCDPVGSNQWRLITTSLPNNLGRVQFRLLSLARNGFSNVMPRTPGGFLLDDFHIYNRNYPSFIGSSSGLLNLSVRDSGFTPALSSNQLLAELKPEQGAAGYVQIRFAQLEGASELFGNPVLPYNWSLQTGNSTLAQNGRVRLYVSDDKIQSWLNTNPCDTCSRSLSAYDLSVFRYAGPVSTVNQRLSDNVEGYETVWDPEGFDLVPYDKGYYLELPAGLYGEFYIGLNTRLAVLDFMAVRSGKDREARLDWSIANWNGLIRLELERSTSSDRGFETLYTRDLNAGSPLTGTYTDPELLVPETYYYRLKLTYANGTVRYSAIRIVQFESALNVQVYPNPGPGDQMKLKVDRLDGAQVQLELTDIAGKRLAVKQNSIVAGSNWISLAPLTWGLPAGVYVLRVSTGQQKKTLRLVISGN</sequence>
<dbReference type="EMBL" id="JAKEVY010000002">
    <property type="protein sequence ID" value="MCF1715154.1"/>
    <property type="molecule type" value="Genomic_DNA"/>
</dbReference>
<keyword evidence="4 5" id="KW-0720">Serine protease</keyword>
<dbReference type="CDD" id="cd04842">
    <property type="entry name" value="Peptidases_S8_Kp43_protease"/>
    <property type="match status" value="1"/>
</dbReference>
<dbReference type="PRINTS" id="PR00723">
    <property type="entry name" value="SUBTILISIN"/>
</dbReference>
<feature type="domain" description="Peptidase S8/S53" evidence="7">
    <location>
        <begin position="266"/>
        <end position="498"/>
    </location>
</feature>
<comment type="caution">
    <text evidence="8">The sequence shown here is derived from an EMBL/GenBank/DDBJ whole genome shotgun (WGS) entry which is preliminary data.</text>
</comment>
<dbReference type="PANTHER" id="PTHR43399:SF4">
    <property type="entry name" value="CELL WALL-ASSOCIATED PROTEASE"/>
    <property type="match status" value="1"/>
</dbReference>
<dbReference type="SUPFAM" id="SSF49265">
    <property type="entry name" value="Fibronectin type III"/>
    <property type="match status" value="1"/>
</dbReference>
<dbReference type="InterPro" id="IPR036852">
    <property type="entry name" value="Peptidase_S8/S53_dom_sf"/>
</dbReference>
<dbReference type="RefSeq" id="WP_234866103.1">
    <property type="nucleotide sequence ID" value="NZ_JAKEVY010000002.1"/>
</dbReference>
<dbReference type="InterPro" id="IPR008979">
    <property type="entry name" value="Galactose-bd-like_sf"/>
</dbReference>
<gene>
    <name evidence="8" type="ORF">L0U88_11010</name>
</gene>
<accession>A0ABS9BHG6</accession>
<evidence type="ECO:0000256" key="2">
    <source>
        <dbReference type="ARBA" id="ARBA00022670"/>
    </source>
</evidence>
<keyword evidence="2 5" id="KW-0645">Protease</keyword>
<dbReference type="InterPro" id="IPR015500">
    <property type="entry name" value="Peptidase_S8_subtilisin-rel"/>
</dbReference>
<feature type="active site" description="Charge relay system" evidence="5">
    <location>
        <position position="273"/>
    </location>
</feature>
<dbReference type="SUPFAM" id="SSF52743">
    <property type="entry name" value="Subtilisin-like"/>
    <property type="match status" value="1"/>
</dbReference>
<dbReference type="InterPro" id="IPR051048">
    <property type="entry name" value="Peptidase_S8/S53_subtilisin"/>
</dbReference>
<dbReference type="InterPro" id="IPR026444">
    <property type="entry name" value="Secre_tail"/>
</dbReference>
<evidence type="ECO:0000313" key="8">
    <source>
        <dbReference type="EMBL" id="MCF1715154.1"/>
    </source>
</evidence>
<dbReference type="Gene3D" id="2.60.40.10">
    <property type="entry name" value="Immunoglobulins"/>
    <property type="match status" value="1"/>
</dbReference>
<dbReference type="Gene3D" id="3.40.50.200">
    <property type="entry name" value="Peptidase S8/S53 domain"/>
    <property type="match status" value="1"/>
</dbReference>
<evidence type="ECO:0000313" key="9">
    <source>
        <dbReference type="Proteomes" id="UP001200145"/>
    </source>
</evidence>
<feature type="chain" id="PRO_5047410051" evidence="6">
    <location>
        <begin position="24"/>
        <end position="1754"/>
    </location>
</feature>
<dbReference type="Proteomes" id="UP001200145">
    <property type="component" value="Unassembled WGS sequence"/>
</dbReference>
<evidence type="ECO:0000256" key="3">
    <source>
        <dbReference type="ARBA" id="ARBA00022801"/>
    </source>
</evidence>
<reference evidence="8 9" key="1">
    <citation type="submission" date="2022-01" db="EMBL/GenBank/DDBJ databases">
        <title>Flavihumibacter sp. nov., isolated from sediment of a river.</title>
        <authorList>
            <person name="Liu H."/>
        </authorList>
    </citation>
    <scope>NUCLEOTIDE SEQUENCE [LARGE SCALE GENOMIC DNA]</scope>
    <source>
        <strain evidence="8 9">RY-1</strain>
    </source>
</reference>
<dbReference type="InterPro" id="IPR000209">
    <property type="entry name" value="Peptidase_S8/S53_dom"/>
</dbReference>
<comment type="similarity">
    <text evidence="1 5">Belongs to the peptidase S8 family.</text>
</comment>
<dbReference type="Gene3D" id="2.60.120.260">
    <property type="entry name" value="Galactose-binding domain-like"/>
    <property type="match status" value="1"/>
</dbReference>
<feature type="active site" description="Charge relay system" evidence="5">
    <location>
        <position position="250"/>
    </location>
</feature>
<dbReference type="Pfam" id="PF00082">
    <property type="entry name" value="Peptidase_S8"/>
    <property type="match status" value="1"/>
</dbReference>
<dbReference type="InterPro" id="IPR013783">
    <property type="entry name" value="Ig-like_fold"/>
</dbReference>
<dbReference type="InterPro" id="IPR023828">
    <property type="entry name" value="Peptidase_S8_Ser-AS"/>
</dbReference>
<evidence type="ECO:0000256" key="6">
    <source>
        <dbReference type="SAM" id="SignalP"/>
    </source>
</evidence>
<keyword evidence="9" id="KW-1185">Reference proteome</keyword>
<dbReference type="PROSITE" id="PS51892">
    <property type="entry name" value="SUBTILASE"/>
    <property type="match status" value="1"/>
</dbReference>
<evidence type="ECO:0000256" key="1">
    <source>
        <dbReference type="ARBA" id="ARBA00011073"/>
    </source>
</evidence>
<feature type="active site" description="Charge relay system" evidence="5">
    <location>
        <position position="444"/>
    </location>
</feature>
<organism evidence="8 9">
    <name type="scientific">Flavihumibacter fluminis</name>
    <dbReference type="NCBI Taxonomy" id="2909236"/>
    <lineage>
        <taxon>Bacteria</taxon>
        <taxon>Pseudomonadati</taxon>
        <taxon>Bacteroidota</taxon>
        <taxon>Chitinophagia</taxon>
        <taxon>Chitinophagales</taxon>
        <taxon>Chitinophagaceae</taxon>
        <taxon>Flavihumibacter</taxon>
    </lineage>
</organism>
<name>A0ABS9BHG6_9BACT</name>
<dbReference type="InterPro" id="IPR036116">
    <property type="entry name" value="FN3_sf"/>
</dbReference>
<dbReference type="PANTHER" id="PTHR43399">
    <property type="entry name" value="SUBTILISIN-RELATED"/>
    <property type="match status" value="1"/>
</dbReference>